<dbReference type="SUPFAM" id="SSF56112">
    <property type="entry name" value="Protein kinase-like (PK-like)"/>
    <property type="match status" value="1"/>
</dbReference>
<accession>A0ABN1NVH2</accession>
<dbReference type="EMBL" id="BAAAHQ010000004">
    <property type="protein sequence ID" value="GAA0917556.1"/>
    <property type="molecule type" value="Genomic_DNA"/>
</dbReference>
<feature type="transmembrane region" description="Helical" evidence="5">
    <location>
        <begin position="12"/>
        <end position="35"/>
    </location>
</feature>
<dbReference type="PROSITE" id="PS00108">
    <property type="entry name" value="PROTEIN_KINASE_ST"/>
    <property type="match status" value="1"/>
</dbReference>
<feature type="domain" description="Protein kinase" evidence="6">
    <location>
        <begin position="102"/>
        <end position="348"/>
    </location>
</feature>
<sequence>MIGYVAYRHRNATLWAFAAAYLAVEGAVFAASWVLKDVPKEDFRWTLTTVIWMGTYLGGAVHLFILAKRVLPQKTPPTPTVPRPRPGPATPSRAPKTWIGPYLLLSKIGQGAQGQVYLARSPAGGQVAIKLLHARVSPAERTGFLAEANAARRVPGFATAQVIDVGIDNARPYLVSEYVQGPSLEQLIHREGPRSPDSMVRLAIATAAALNGIHQAGIVHRDFKPANVLLAPDGPRVIDFGIARAVERLTNTGGAKGTPAFMSPEQVEGRLAGPASDIFSWGATMYFAATGRLAFDGPSVWAVENQVLNADPDLSMMPAPFRDLVRRAMQKDQRVRPAASDLLLLLSR</sequence>
<keyword evidence="5" id="KW-0472">Membrane</keyword>
<dbReference type="PANTHER" id="PTHR43289">
    <property type="entry name" value="MITOGEN-ACTIVATED PROTEIN KINASE KINASE KINASE 20-RELATED"/>
    <property type="match status" value="1"/>
</dbReference>
<protein>
    <recommendedName>
        <fullName evidence="6">Protein kinase domain-containing protein</fullName>
    </recommendedName>
</protein>
<dbReference type="Gene3D" id="3.30.200.20">
    <property type="entry name" value="Phosphorylase Kinase, domain 1"/>
    <property type="match status" value="1"/>
</dbReference>
<organism evidence="7 8">
    <name type="scientific">Nonomuraea longicatena</name>
    <dbReference type="NCBI Taxonomy" id="83682"/>
    <lineage>
        <taxon>Bacteria</taxon>
        <taxon>Bacillati</taxon>
        <taxon>Actinomycetota</taxon>
        <taxon>Actinomycetes</taxon>
        <taxon>Streptosporangiales</taxon>
        <taxon>Streptosporangiaceae</taxon>
        <taxon>Nonomuraea</taxon>
    </lineage>
</organism>
<dbReference type="CDD" id="cd14014">
    <property type="entry name" value="STKc_PknB_like"/>
    <property type="match status" value="1"/>
</dbReference>
<keyword evidence="1" id="KW-0808">Transferase</keyword>
<keyword evidence="3" id="KW-0418">Kinase</keyword>
<dbReference type="PANTHER" id="PTHR43289:SF34">
    <property type="entry name" value="SERINE_THREONINE-PROTEIN KINASE YBDM-RELATED"/>
    <property type="match status" value="1"/>
</dbReference>
<dbReference type="InterPro" id="IPR011009">
    <property type="entry name" value="Kinase-like_dom_sf"/>
</dbReference>
<evidence type="ECO:0000256" key="4">
    <source>
        <dbReference type="ARBA" id="ARBA00022840"/>
    </source>
</evidence>
<keyword evidence="8" id="KW-1185">Reference proteome</keyword>
<evidence type="ECO:0000256" key="5">
    <source>
        <dbReference type="SAM" id="Phobius"/>
    </source>
</evidence>
<evidence type="ECO:0000313" key="7">
    <source>
        <dbReference type="EMBL" id="GAA0917556.1"/>
    </source>
</evidence>
<dbReference type="InterPro" id="IPR000719">
    <property type="entry name" value="Prot_kinase_dom"/>
</dbReference>
<dbReference type="Gene3D" id="1.10.510.10">
    <property type="entry name" value="Transferase(Phosphotransferase) domain 1"/>
    <property type="match status" value="1"/>
</dbReference>
<proteinExistence type="predicted"/>
<evidence type="ECO:0000259" key="6">
    <source>
        <dbReference type="PROSITE" id="PS50011"/>
    </source>
</evidence>
<reference evidence="7 8" key="1">
    <citation type="journal article" date="2019" name="Int. J. Syst. Evol. Microbiol.">
        <title>The Global Catalogue of Microorganisms (GCM) 10K type strain sequencing project: providing services to taxonomists for standard genome sequencing and annotation.</title>
        <authorList>
            <consortium name="The Broad Institute Genomics Platform"/>
            <consortium name="The Broad Institute Genome Sequencing Center for Infectious Disease"/>
            <person name="Wu L."/>
            <person name="Ma J."/>
        </authorList>
    </citation>
    <scope>NUCLEOTIDE SEQUENCE [LARGE SCALE GENOMIC DNA]</scope>
    <source>
        <strain evidence="7 8">JCM 11136</strain>
    </source>
</reference>
<keyword evidence="4" id="KW-0067">ATP-binding</keyword>
<evidence type="ECO:0000256" key="1">
    <source>
        <dbReference type="ARBA" id="ARBA00022679"/>
    </source>
</evidence>
<keyword evidence="2" id="KW-0547">Nucleotide-binding</keyword>
<evidence type="ECO:0000256" key="3">
    <source>
        <dbReference type="ARBA" id="ARBA00022777"/>
    </source>
</evidence>
<dbReference type="Pfam" id="PF00069">
    <property type="entry name" value="Pkinase"/>
    <property type="match status" value="1"/>
</dbReference>
<feature type="transmembrane region" description="Helical" evidence="5">
    <location>
        <begin position="47"/>
        <end position="67"/>
    </location>
</feature>
<keyword evidence="5" id="KW-1133">Transmembrane helix</keyword>
<name>A0ABN1NVH2_9ACTN</name>
<evidence type="ECO:0000256" key="2">
    <source>
        <dbReference type="ARBA" id="ARBA00022741"/>
    </source>
</evidence>
<evidence type="ECO:0000313" key="8">
    <source>
        <dbReference type="Proteomes" id="UP001501578"/>
    </source>
</evidence>
<gene>
    <name evidence="7" type="ORF">GCM10009560_13670</name>
</gene>
<keyword evidence="5" id="KW-0812">Transmembrane</keyword>
<dbReference type="InterPro" id="IPR008271">
    <property type="entry name" value="Ser/Thr_kinase_AS"/>
</dbReference>
<dbReference type="PROSITE" id="PS50011">
    <property type="entry name" value="PROTEIN_KINASE_DOM"/>
    <property type="match status" value="1"/>
</dbReference>
<dbReference type="Proteomes" id="UP001501578">
    <property type="component" value="Unassembled WGS sequence"/>
</dbReference>
<comment type="caution">
    <text evidence="7">The sequence shown here is derived from an EMBL/GenBank/DDBJ whole genome shotgun (WGS) entry which is preliminary data.</text>
</comment>